<proteinExistence type="inferred from homology"/>
<dbReference type="Gene3D" id="3.30.450.380">
    <property type="match status" value="1"/>
</dbReference>
<dbReference type="AlphaFoldDB" id="A0A9D2TBT7"/>
<name>A0A9D2TBT7_9FIRM</name>
<dbReference type="CDD" id="cd01130">
    <property type="entry name" value="VirB11-like_ATPase"/>
    <property type="match status" value="1"/>
</dbReference>
<feature type="domain" description="Bacterial type II secretion system protein E" evidence="2">
    <location>
        <begin position="70"/>
        <end position="323"/>
    </location>
</feature>
<dbReference type="InterPro" id="IPR027417">
    <property type="entry name" value="P-loop_NTPase"/>
</dbReference>
<sequence>MSRTDQYDNAMQKVRKALKEHMENLWECSDSQVLDLIDQLLLEQSRRDYLTIEDRTKLRTELFHAVRKMDVLEELLQDDTITEIMVNGWQHIFIEREGKISPWDRHFTSPEKLEDVVQQIAARCNRVINTLQPIVDARLDSGERVNAVIAPAALNGPILTVRKFPKDPITMERLIQMDSITKEAAVFLDKLVKAGYTMLIGGGTGSGKTTFLNALSASIPADERLITIEDNAELQIQGIANLVRLECRQANTEQSQQITMGDLLKTSLRMRPSRIIVGEVRAAEAAELLQAVNVGHDGSLSTIHANSCRDMAVRLETMALMGAVLPGAVVRRQIVSGFDIFIHLGRQKDKSRKLLEIAEIDGIEGDEIRMHPLYLRKEHLERTGNLIHREKLERAGIECE</sequence>
<accession>A0A9D2TBT7</accession>
<dbReference type="Gene3D" id="3.40.50.300">
    <property type="entry name" value="P-loop containing nucleotide triphosphate hydrolases"/>
    <property type="match status" value="1"/>
</dbReference>
<dbReference type="PANTHER" id="PTHR30486">
    <property type="entry name" value="TWITCHING MOTILITY PROTEIN PILT"/>
    <property type="match status" value="1"/>
</dbReference>
<dbReference type="InterPro" id="IPR001482">
    <property type="entry name" value="T2SS/T4SS_dom"/>
</dbReference>
<dbReference type="Pfam" id="PF00437">
    <property type="entry name" value="T2SSE"/>
    <property type="match status" value="1"/>
</dbReference>
<gene>
    <name evidence="3" type="primary">tadA</name>
    <name evidence="3" type="ORF">H9753_04890</name>
</gene>
<dbReference type="PANTHER" id="PTHR30486:SF15">
    <property type="entry name" value="TYPE II_IV SECRETION SYSTEM ATPASE"/>
    <property type="match status" value="1"/>
</dbReference>
<dbReference type="EMBL" id="DWVZ01000061">
    <property type="protein sequence ID" value="HJC62938.1"/>
    <property type="molecule type" value="Genomic_DNA"/>
</dbReference>
<organism evidence="3 4">
    <name type="scientific">Candidatus Blautia merdavium</name>
    <dbReference type="NCBI Taxonomy" id="2838494"/>
    <lineage>
        <taxon>Bacteria</taxon>
        <taxon>Bacillati</taxon>
        <taxon>Bacillota</taxon>
        <taxon>Clostridia</taxon>
        <taxon>Lachnospirales</taxon>
        <taxon>Lachnospiraceae</taxon>
        <taxon>Blautia</taxon>
    </lineage>
</organism>
<dbReference type="InterPro" id="IPR050921">
    <property type="entry name" value="T4SS_GSP_E_ATPase"/>
</dbReference>
<evidence type="ECO:0000313" key="4">
    <source>
        <dbReference type="Proteomes" id="UP000823886"/>
    </source>
</evidence>
<dbReference type="SUPFAM" id="SSF52540">
    <property type="entry name" value="P-loop containing nucleoside triphosphate hydrolases"/>
    <property type="match status" value="1"/>
</dbReference>
<evidence type="ECO:0000313" key="3">
    <source>
        <dbReference type="EMBL" id="HJC62938.1"/>
    </source>
</evidence>
<reference evidence="3" key="1">
    <citation type="journal article" date="2021" name="PeerJ">
        <title>Extensive microbial diversity within the chicken gut microbiome revealed by metagenomics and culture.</title>
        <authorList>
            <person name="Gilroy R."/>
            <person name="Ravi A."/>
            <person name="Getino M."/>
            <person name="Pursley I."/>
            <person name="Horton D.L."/>
            <person name="Alikhan N.F."/>
            <person name="Baker D."/>
            <person name="Gharbi K."/>
            <person name="Hall N."/>
            <person name="Watson M."/>
            <person name="Adriaenssens E.M."/>
            <person name="Foster-Nyarko E."/>
            <person name="Jarju S."/>
            <person name="Secka A."/>
            <person name="Antonio M."/>
            <person name="Oren A."/>
            <person name="Chaudhuri R.R."/>
            <person name="La Ragione R."/>
            <person name="Hildebrand F."/>
            <person name="Pallen M.J."/>
        </authorList>
    </citation>
    <scope>NUCLEOTIDE SEQUENCE</scope>
    <source>
        <strain evidence="3">ChiBcec2-3848</strain>
    </source>
</reference>
<dbReference type="GO" id="GO:0016887">
    <property type="term" value="F:ATP hydrolysis activity"/>
    <property type="evidence" value="ECO:0007669"/>
    <property type="project" value="InterPro"/>
</dbReference>
<dbReference type="Proteomes" id="UP000823886">
    <property type="component" value="Unassembled WGS sequence"/>
</dbReference>
<reference evidence="3" key="2">
    <citation type="submission" date="2021-04" db="EMBL/GenBank/DDBJ databases">
        <authorList>
            <person name="Gilroy R."/>
        </authorList>
    </citation>
    <scope>NUCLEOTIDE SEQUENCE</scope>
    <source>
        <strain evidence="3">ChiBcec2-3848</strain>
    </source>
</reference>
<comment type="similarity">
    <text evidence="1">Belongs to the GSP E family.</text>
</comment>
<evidence type="ECO:0000259" key="2">
    <source>
        <dbReference type="Pfam" id="PF00437"/>
    </source>
</evidence>
<comment type="caution">
    <text evidence="3">The sequence shown here is derived from an EMBL/GenBank/DDBJ whole genome shotgun (WGS) entry which is preliminary data.</text>
</comment>
<protein>
    <submittedName>
        <fullName evidence="3">Flp pilus assembly complex ATPase component TadA</fullName>
    </submittedName>
</protein>
<evidence type="ECO:0000256" key="1">
    <source>
        <dbReference type="ARBA" id="ARBA00006611"/>
    </source>
</evidence>